<feature type="region of interest" description="Disordered" evidence="1">
    <location>
        <begin position="1"/>
        <end position="29"/>
    </location>
</feature>
<evidence type="ECO:0000313" key="3">
    <source>
        <dbReference type="Proteomes" id="UP000177967"/>
    </source>
</evidence>
<dbReference type="STRING" id="1797513.A2782_01435"/>
<comment type="caution">
    <text evidence="2">The sequence shown here is derived from an EMBL/GenBank/DDBJ whole genome shotgun (WGS) entry which is preliminary data.</text>
</comment>
<dbReference type="Proteomes" id="UP000177967">
    <property type="component" value="Unassembled WGS sequence"/>
</dbReference>
<protein>
    <submittedName>
        <fullName evidence="2">Uncharacterized protein</fullName>
    </submittedName>
</protein>
<evidence type="ECO:0000313" key="2">
    <source>
        <dbReference type="EMBL" id="OGY07786.1"/>
    </source>
</evidence>
<evidence type="ECO:0000256" key="1">
    <source>
        <dbReference type="SAM" id="MobiDB-lite"/>
    </source>
</evidence>
<feature type="compositionally biased region" description="Polar residues" evidence="1">
    <location>
        <begin position="1"/>
        <end position="28"/>
    </location>
</feature>
<sequence>MSGVTIHQQTAKMRYRSQTVKNQQSVSPNAELIQESRGSNIFGNKDGTAGSGLFHFEETTSRSLYLVCHPER</sequence>
<organism evidence="2 3">
    <name type="scientific">Candidatus Blackburnbacteria bacterium RIFCSPHIGHO2_01_FULL_43_15b</name>
    <dbReference type="NCBI Taxonomy" id="1797513"/>
    <lineage>
        <taxon>Bacteria</taxon>
        <taxon>Candidatus Blackburniibacteriota</taxon>
    </lineage>
</organism>
<reference evidence="2 3" key="1">
    <citation type="journal article" date="2016" name="Nat. Commun.">
        <title>Thousands of microbial genomes shed light on interconnected biogeochemical processes in an aquifer system.</title>
        <authorList>
            <person name="Anantharaman K."/>
            <person name="Brown C.T."/>
            <person name="Hug L.A."/>
            <person name="Sharon I."/>
            <person name="Castelle C.J."/>
            <person name="Probst A.J."/>
            <person name="Thomas B.C."/>
            <person name="Singh A."/>
            <person name="Wilkins M.J."/>
            <person name="Karaoz U."/>
            <person name="Brodie E.L."/>
            <person name="Williams K.H."/>
            <person name="Hubbard S.S."/>
            <person name="Banfield J.F."/>
        </authorList>
    </citation>
    <scope>NUCLEOTIDE SEQUENCE [LARGE SCALE GENOMIC DNA]</scope>
</reference>
<accession>A0A1G1UXF3</accession>
<name>A0A1G1UXF3_9BACT</name>
<gene>
    <name evidence="2" type="ORF">A2782_01435</name>
</gene>
<dbReference type="AlphaFoldDB" id="A0A1G1UXF3"/>
<proteinExistence type="predicted"/>
<dbReference type="EMBL" id="MHBW01000035">
    <property type="protein sequence ID" value="OGY07786.1"/>
    <property type="molecule type" value="Genomic_DNA"/>
</dbReference>